<name>A0AAV2TR43_CALDB</name>
<evidence type="ECO:0000256" key="4">
    <source>
        <dbReference type="PROSITE-ProRule" id="PRU00325"/>
    </source>
</evidence>
<comment type="caution">
    <text evidence="6">The sequence shown here is derived from an EMBL/GenBank/DDBJ whole genome shotgun (WGS) entry which is preliminary data.</text>
</comment>
<dbReference type="InterPro" id="IPR048324">
    <property type="entry name" value="ZSWIM1-3_RNaseH-like"/>
</dbReference>
<protein>
    <recommendedName>
        <fullName evidence="5">SWIM-type domain-containing protein</fullName>
    </recommendedName>
</protein>
<proteinExistence type="predicted"/>
<dbReference type="InterPro" id="IPR006564">
    <property type="entry name" value="Znf_PMZ"/>
</dbReference>
<evidence type="ECO:0000256" key="1">
    <source>
        <dbReference type="ARBA" id="ARBA00022723"/>
    </source>
</evidence>
<keyword evidence="2 4" id="KW-0863">Zinc-finger</keyword>
<evidence type="ECO:0000313" key="6">
    <source>
        <dbReference type="EMBL" id="CAL5138813.1"/>
    </source>
</evidence>
<keyword evidence="1" id="KW-0479">Metal-binding</keyword>
<organism evidence="6 7">
    <name type="scientific">Calicophoron daubneyi</name>
    <name type="common">Rumen fluke</name>
    <name type="synonym">Paramphistomum daubneyi</name>
    <dbReference type="NCBI Taxonomy" id="300641"/>
    <lineage>
        <taxon>Eukaryota</taxon>
        <taxon>Metazoa</taxon>
        <taxon>Spiralia</taxon>
        <taxon>Lophotrochozoa</taxon>
        <taxon>Platyhelminthes</taxon>
        <taxon>Trematoda</taxon>
        <taxon>Digenea</taxon>
        <taxon>Plagiorchiida</taxon>
        <taxon>Pronocephalata</taxon>
        <taxon>Paramphistomoidea</taxon>
        <taxon>Paramphistomidae</taxon>
        <taxon>Calicophoron</taxon>
    </lineage>
</organism>
<gene>
    <name evidence="6" type="ORF">CDAUBV1_LOCUS13685</name>
</gene>
<dbReference type="AlphaFoldDB" id="A0AAV2TR43"/>
<evidence type="ECO:0000256" key="3">
    <source>
        <dbReference type="ARBA" id="ARBA00022833"/>
    </source>
</evidence>
<dbReference type="Proteomes" id="UP001497525">
    <property type="component" value="Unassembled WGS sequence"/>
</dbReference>
<dbReference type="PANTHER" id="PTHR31569:SF4">
    <property type="entry name" value="SWIM-TYPE DOMAIN-CONTAINING PROTEIN"/>
    <property type="match status" value="1"/>
</dbReference>
<evidence type="ECO:0000259" key="5">
    <source>
        <dbReference type="PROSITE" id="PS50966"/>
    </source>
</evidence>
<dbReference type="PANTHER" id="PTHR31569">
    <property type="entry name" value="SWIM-TYPE DOMAIN-CONTAINING PROTEIN"/>
    <property type="match status" value="1"/>
</dbReference>
<dbReference type="Pfam" id="PF04434">
    <property type="entry name" value="SWIM"/>
    <property type="match status" value="1"/>
</dbReference>
<dbReference type="InterPro" id="IPR052579">
    <property type="entry name" value="Zinc_finger_SWIM"/>
</dbReference>
<sequence>MAVSSGYSWSVDQSSNDHASRFEAYFGGRTFSSYSEFEEALNRFQEECLVTFRVWSSLLSTPGDPCVYRRVTLICTHGNFDEESESAGIRKRRKKNEGCRARFSVDKKDGVLVVGVRSRMLVHNHRCSEVEYRVDPVVGQLTTEERMKVMRFLLYGMPIDGIRSMARQEYKKELTRGDVNDIKCHLMDTVVPAESWSEFESLVRESGDFSCTRDKEGRIECISFRRTEQAKLFELYPEVVSIDIIHNVNRDRFRLLQFVVTDGLGHGRCVMYSLMRDEECSTYITALSHFRDLMPNANKVQTFVVGLNLARMGAIRTVFRRQKILLCQVHVVRAVHRNFWDRLLWNLVRCLMRTTSIARFSALCLRMRRKFPRFYIYFFRVWLKHAHRWAVCYLSGTVCLGNLTNDRTKSVHRWLKEDLYAGYSLFNCCKRIWVSSHHMLVDYECEVAESRTRRPLVPFDHPLSGVVHAFTRYAAKRMLKEWKSSNGSMSVVAVNRSLKVVEQVFSRRLAYKVDVRKRLCSCVFHQLYGIPCRHLLFACLETKVPMDNLLVKNRWLDVNLDKVEPPKVGVAHLPPSDEDDSDTVALVQRASNLGRFMPAHTFEAMMNEVSAIMDEFEFAKADGGANVSNKVQDRVPPLR</sequence>
<evidence type="ECO:0000313" key="7">
    <source>
        <dbReference type="Proteomes" id="UP001497525"/>
    </source>
</evidence>
<reference evidence="6" key="1">
    <citation type="submission" date="2024-06" db="EMBL/GenBank/DDBJ databases">
        <authorList>
            <person name="Liu X."/>
            <person name="Lenzi L."/>
            <person name="Haldenby T S."/>
            <person name="Uol C."/>
        </authorList>
    </citation>
    <scope>NUCLEOTIDE SEQUENCE</scope>
</reference>
<accession>A0AAV2TR43</accession>
<dbReference type="SMART" id="SM00575">
    <property type="entry name" value="ZnF_PMZ"/>
    <property type="match status" value="1"/>
</dbReference>
<dbReference type="InterPro" id="IPR007527">
    <property type="entry name" value="Znf_SWIM"/>
</dbReference>
<evidence type="ECO:0000256" key="2">
    <source>
        <dbReference type="ARBA" id="ARBA00022771"/>
    </source>
</evidence>
<feature type="domain" description="SWIM-type" evidence="5">
    <location>
        <begin position="511"/>
        <end position="543"/>
    </location>
</feature>
<keyword evidence="3" id="KW-0862">Zinc</keyword>
<dbReference type="EMBL" id="CAXLJL010000534">
    <property type="protein sequence ID" value="CAL5138813.1"/>
    <property type="molecule type" value="Genomic_DNA"/>
</dbReference>
<dbReference type="GO" id="GO:0008270">
    <property type="term" value="F:zinc ion binding"/>
    <property type="evidence" value="ECO:0007669"/>
    <property type="project" value="UniProtKB-KW"/>
</dbReference>
<dbReference type="PROSITE" id="PS50966">
    <property type="entry name" value="ZF_SWIM"/>
    <property type="match status" value="1"/>
</dbReference>
<dbReference type="Pfam" id="PF21056">
    <property type="entry name" value="ZSWIM1-3_RNaseH-like"/>
    <property type="match status" value="1"/>
</dbReference>